<organism evidence="1 2">
    <name type="scientific">Brucella intermedia</name>
    <dbReference type="NCBI Taxonomy" id="94625"/>
    <lineage>
        <taxon>Bacteria</taxon>
        <taxon>Pseudomonadati</taxon>
        <taxon>Pseudomonadota</taxon>
        <taxon>Alphaproteobacteria</taxon>
        <taxon>Hyphomicrobiales</taxon>
        <taxon>Brucellaceae</taxon>
        <taxon>Brucella/Ochrobactrum group</taxon>
        <taxon>Brucella</taxon>
    </lineage>
</organism>
<proteinExistence type="predicted"/>
<protein>
    <submittedName>
        <fullName evidence="1">Uncharacterized protein</fullName>
    </submittedName>
</protein>
<dbReference type="RefSeq" id="WP_278500732.1">
    <property type="nucleotide sequence ID" value="NZ_CP122439.1"/>
</dbReference>
<gene>
    <name evidence="1" type="ORF">GXX48_05895</name>
</gene>
<comment type="caution">
    <text evidence="1">The sequence shown here is derived from an EMBL/GenBank/DDBJ whole genome shotgun (WGS) entry which is preliminary data.</text>
</comment>
<sequence>MKQPSSLPADMGDMGCRMRLRGTYVQHEIAEWEGLKTFQDKLTLQIPNAQGGLPMNNDINHLHQLILNLAARLQATEAIATAAISLACAMDEKKGGTKDKFLKETFPLLVKNAATAPAQATKPELDQWMRQREQDFLNANLQKITAQIEQLRSKTKARAHVN</sequence>
<evidence type="ECO:0000313" key="2">
    <source>
        <dbReference type="Proteomes" id="UP000551563"/>
    </source>
</evidence>
<accession>A0A7V6TYR3</accession>
<dbReference type="Proteomes" id="UP000551563">
    <property type="component" value="Unassembled WGS sequence"/>
</dbReference>
<dbReference type="EMBL" id="DUMN01000173">
    <property type="protein sequence ID" value="HHV67160.1"/>
    <property type="molecule type" value="Genomic_DNA"/>
</dbReference>
<dbReference type="AlphaFoldDB" id="A0A7V6TYR3"/>
<evidence type="ECO:0000313" key="1">
    <source>
        <dbReference type="EMBL" id="HHV67160.1"/>
    </source>
</evidence>
<reference evidence="1 2" key="1">
    <citation type="journal article" date="2020" name="Biotechnol. Biofuels">
        <title>New insights from the biogas microbiome by comprehensive genome-resolved metagenomics of nearly 1600 species originating from multiple anaerobic digesters.</title>
        <authorList>
            <person name="Campanaro S."/>
            <person name="Treu L."/>
            <person name="Rodriguez-R L.M."/>
            <person name="Kovalovszki A."/>
            <person name="Ziels R.M."/>
            <person name="Maus I."/>
            <person name="Zhu X."/>
            <person name="Kougias P.G."/>
            <person name="Basile A."/>
            <person name="Luo G."/>
            <person name="Schluter A."/>
            <person name="Konstantinidis K.T."/>
            <person name="Angelidaki I."/>
        </authorList>
    </citation>
    <scope>NUCLEOTIDE SEQUENCE [LARGE SCALE GENOMIC DNA]</scope>
    <source>
        <strain evidence="1">AS04akNAM_66</strain>
    </source>
</reference>
<name>A0A7V6TYR3_9HYPH</name>